<evidence type="ECO:0000313" key="3">
    <source>
        <dbReference type="Proteomes" id="UP000180215"/>
    </source>
</evidence>
<reference evidence="2 3" key="1">
    <citation type="submission" date="2016-10" db="EMBL/GenBank/DDBJ databases">
        <title>Draft genome sequence of Methylobacterium extorquens CP3, a seed endophyte of Crotalaria pumila with plant growth-promoting and metal tolerance properties.</title>
        <authorList>
            <person name="Sanchez-Lopez A.S."/>
            <person name="Van Hamme J.D."/>
            <person name="Thijs S."/>
            <person name="Mcammond B.M."/>
            <person name="Stevens V."/>
            <person name="Gonzalez-Chavez M.D.C."/>
            <person name="Vangronsveld J."/>
        </authorList>
    </citation>
    <scope>NUCLEOTIDE SEQUENCE [LARGE SCALE GENOMIC DNA]</scope>
    <source>
        <strain evidence="2 3">CP3</strain>
    </source>
</reference>
<sequence length="209" mass="22916">MGKPIRIDPHAEMMAQRLMTGAMDEVAQGILSGRDGYAARESVLSELAPAWVKMAGRGAADAAVRGMYALEPRECLTTAEAAGLRRLEAIEAKSLRDHQAARAAEYRAYLAEHASHLLPRRPNFLSRIANWSVLALLLALIACGVLIRPATAGEAQSRWRALAECGVAKGTDYERKCRRFSRAERSTWRAYDGLGAGAPRDWEAPKAWD</sequence>
<evidence type="ECO:0000256" key="1">
    <source>
        <dbReference type="SAM" id="Phobius"/>
    </source>
</evidence>
<protein>
    <submittedName>
        <fullName evidence="2">Uncharacterized protein</fullName>
    </submittedName>
</protein>
<accession>A0A1S1P416</accession>
<evidence type="ECO:0000313" key="2">
    <source>
        <dbReference type="EMBL" id="OHV15836.1"/>
    </source>
</evidence>
<dbReference type="Proteomes" id="UP000180215">
    <property type="component" value="Unassembled WGS sequence"/>
</dbReference>
<dbReference type="AlphaFoldDB" id="A0A1S1P416"/>
<proteinExistence type="predicted"/>
<dbReference type="EMBL" id="MNAO01000204">
    <property type="protein sequence ID" value="OHV15836.1"/>
    <property type="molecule type" value="Genomic_DNA"/>
</dbReference>
<name>A0A1S1P416_METEX</name>
<keyword evidence="1" id="KW-1133">Transmembrane helix</keyword>
<gene>
    <name evidence="2" type="ORF">BK022_16175</name>
</gene>
<keyword evidence="1" id="KW-0472">Membrane</keyword>
<organism evidence="2 3">
    <name type="scientific">Methylorubrum extorquens</name>
    <name type="common">Methylobacterium dichloromethanicum</name>
    <name type="synonym">Methylobacterium extorquens</name>
    <dbReference type="NCBI Taxonomy" id="408"/>
    <lineage>
        <taxon>Bacteria</taxon>
        <taxon>Pseudomonadati</taxon>
        <taxon>Pseudomonadota</taxon>
        <taxon>Alphaproteobacteria</taxon>
        <taxon>Hyphomicrobiales</taxon>
        <taxon>Methylobacteriaceae</taxon>
        <taxon>Methylorubrum</taxon>
    </lineage>
</organism>
<keyword evidence="1" id="KW-0812">Transmembrane</keyword>
<comment type="caution">
    <text evidence="2">The sequence shown here is derived from an EMBL/GenBank/DDBJ whole genome shotgun (WGS) entry which is preliminary data.</text>
</comment>
<feature type="transmembrane region" description="Helical" evidence="1">
    <location>
        <begin position="128"/>
        <end position="147"/>
    </location>
</feature>